<dbReference type="EMBL" id="JBHTMM010000137">
    <property type="protein sequence ID" value="MFD1312777.1"/>
    <property type="molecule type" value="Genomic_DNA"/>
</dbReference>
<feature type="region of interest" description="Disordered" evidence="1">
    <location>
        <begin position="1"/>
        <end position="57"/>
    </location>
</feature>
<feature type="compositionally biased region" description="Low complexity" evidence="1">
    <location>
        <begin position="11"/>
        <end position="24"/>
    </location>
</feature>
<feature type="compositionally biased region" description="Gly residues" evidence="1">
    <location>
        <begin position="461"/>
        <end position="471"/>
    </location>
</feature>
<organism evidence="2 3">
    <name type="scientific">Streptomyces kaempferi</name>
    <dbReference type="NCBI Taxonomy" id="333725"/>
    <lineage>
        <taxon>Bacteria</taxon>
        <taxon>Bacillati</taxon>
        <taxon>Actinomycetota</taxon>
        <taxon>Actinomycetes</taxon>
        <taxon>Kitasatosporales</taxon>
        <taxon>Streptomycetaceae</taxon>
        <taxon>Streptomyces</taxon>
    </lineage>
</organism>
<gene>
    <name evidence="2" type="ORF">ACFQ5X_44335</name>
</gene>
<name>A0ABW3XT64_9ACTN</name>
<evidence type="ECO:0000313" key="2">
    <source>
        <dbReference type="EMBL" id="MFD1312777.1"/>
    </source>
</evidence>
<accession>A0ABW3XT64</accession>
<reference evidence="3" key="1">
    <citation type="journal article" date="2019" name="Int. J. Syst. Evol. Microbiol.">
        <title>The Global Catalogue of Microorganisms (GCM) 10K type strain sequencing project: providing services to taxonomists for standard genome sequencing and annotation.</title>
        <authorList>
            <consortium name="The Broad Institute Genomics Platform"/>
            <consortium name="The Broad Institute Genome Sequencing Center for Infectious Disease"/>
            <person name="Wu L."/>
            <person name="Ma J."/>
        </authorList>
    </citation>
    <scope>NUCLEOTIDE SEQUENCE [LARGE SCALE GENOMIC DNA]</scope>
    <source>
        <strain evidence="3">CGMCC 4.7020</strain>
    </source>
</reference>
<keyword evidence="3" id="KW-1185">Reference proteome</keyword>
<proteinExistence type="predicted"/>
<comment type="caution">
    <text evidence="2">The sequence shown here is derived from an EMBL/GenBank/DDBJ whole genome shotgun (WGS) entry which is preliminary data.</text>
</comment>
<dbReference type="RefSeq" id="WP_381232827.1">
    <property type="nucleotide sequence ID" value="NZ_JBHSKH010000006.1"/>
</dbReference>
<sequence length="723" mass="74408">MNALSTPTAPPATRTPAATNTPPAVRTSAARTAPAVTIPANTPPAVPTSAAAGTGPGAGQQPLFAPYTSLGDYTRAVAGGRGPLPVFTGPRTDLLDGIALAEEVYSGLRTPEPCDTGVVAGGPLPAALNALIRPLARHWVDDPHDLPDTGSVLLVGVYADLRADAVQHTLDAAHATGRPLSLLTGRDVHSLSWMAAKQYARVTPDAPVGVLSELDTAAPAPQADVWLGAADVHRLDVRQIALGQVWRRVLFHGNGKDDQLNLGQFTLCGASPAAAAPGMPGPRCAYGLGCTKPQDKLIPARGIRAAELVLANCFSGALAGHAMYDPKYLILLNALDGPAQTVVATLTACDGQRPENLAWLTATADAGSAAVAMNRQLHDINPYPAFVQAGLQSSGLGPSRPHSPADTHTRTADAFESSGPLNSLNSPGSSGSSGISGLSGPGTAGGAREGSADPHEDVPGDGTGNGIGNGEEGAAAPYPPLHRLGARLSGLLDSGLLGPDYPLRPRLRALADTVLRDAVRTVARSAPDAGPALAAIAAETKSLDLALAHRFAKHHDDPVLAFPTYFGERSTAGTPVALDTPCACGRPLRSYRRHGRVPAIADTVQTVCARCGDVANAHTGAVELRVKAPAEAAAGSTLHVVVEAVAPRDGTLNLGIVLPLYLDARVGPVLRRVDAVAGRRAHAEFTLDLAPRATPQAYYFCPFAVQDLGVSVSRVHFTVLPRP</sequence>
<dbReference type="Proteomes" id="UP001597058">
    <property type="component" value="Unassembled WGS sequence"/>
</dbReference>
<feature type="compositionally biased region" description="Gly residues" evidence="1">
    <location>
        <begin position="437"/>
        <end position="448"/>
    </location>
</feature>
<feature type="region of interest" description="Disordered" evidence="1">
    <location>
        <begin position="391"/>
        <end position="481"/>
    </location>
</feature>
<evidence type="ECO:0000256" key="1">
    <source>
        <dbReference type="SAM" id="MobiDB-lite"/>
    </source>
</evidence>
<feature type="compositionally biased region" description="Low complexity" evidence="1">
    <location>
        <begin position="417"/>
        <end position="436"/>
    </location>
</feature>
<feature type="compositionally biased region" description="Basic and acidic residues" evidence="1">
    <location>
        <begin position="403"/>
        <end position="413"/>
    </location>
</feature>
<protein>
    <submittedName>
        <fullName evidence="2">Uncharacterized protein</fullName>
    </submittedName>
</protein>
<evidence type="ECO:0000313" key="3">
    <source>
        <dbReference type="Proteomes" id="UP001597058"/>
    </source>
</evidence>